<accession>A0ABR4GJ54</accession>
<evidence type="ECO:0000313" key="2">
    <source>
        <dbReference type="Proteomes" id="UP001610563"/>
    </source>
</evidence>
<dbReference type="EMBL" id="JBFTWV010000009">
    <property type="protein sequence ID" value="KAL2799091.1"/>
    <property type="molecule type" value="Genomic_DNA"/>
</dbReference>
<organism evidence="1 2">
    <name type="scientific">Aspergillus keveii</name>
    <dbReference type="NCBI Taxonomy" id="714993"/>
    <lineage>
        <taxon>Eukaryota</taxon>
        <taxon>Fungi</taxon>
        <taxon>Dikarya</taxon>
        <taxon>Ascomycota</taxon>
        <taxon>Pezizomycotina</taxon>
        <taxon>Eurotiomycetes</taxon>
        <taxon>Eurotiomycetidae</taxon>
        <taxon>Eurotiales</taxon>
        <taxon>Aspergillaceae</taxon>
        <taxon>Aspergillus</taxon>
        <taxon>Aspergillus subgen. Nidulantes</taxon>
    </lineage>
</organism>
<proteinExistence type="predicted"/>
<comment type="caution">
    <text evidence="1">The sequence shown here is derived from an EMBL/GenBank/DDBJ whole genome shotgun (WGS) entry which is preliminary data.</text>
</comment>
<reference evidence="1 2" key="1">
    <citation type="submission" date="2024-07" db="EMBL/GenBank/DDBJ databases">
        <title>Section-level genome sequencing and comparative genomics of Aspergillus sections Usti and Cavernicolus.</title>
        <authorList>
            <consortium name="Lawrence Berkeley National Laboratory"/>
            <person name="Nybo J.L."/>
            <person name="Vesth T.C."/>
            <person name="Theobald S."/>
            <person name="Frisvad J.C."/>
            <person name="Larsen T.O."/>
            <person name="Kjaerboelling I."/>
            <person name="Rothschild-Mancinelli K."/>
            <person name="Lyhne E.K."/>
            <person name="Kogle M.E."/>
            <person name="Barry K."/>
            <person name="Clum A."/>
            <person name="Na H."/>
            <person name="Ledsgaard L."/>
            <person name="Lin J."/>
            <person name="Lipzen A."/>
            <person name="Kuo A."/>
            <person name="Riley R."/>
            <person name="Mondo S."/>
            <person name="Labutti K."/>
            <person name="Haridas S."/>
            <person name="Pangalinan J."/>
            <person name="Salamov A.A."/>
            <person name="Simmons B.A."/>
            <person name="Magnuson J.K."/>
            <person name="Chen J."/>
            <person name="Drula E."/>
            <person name="Henrissat B."/>
            <person name="Wiebenga A."/>
            <person name="Lubbers R.J."/>
            <person name="Gomes A.C."/>
            <person name="Makela M.R."/>
            <person name="Stajich J."/>
            <person name="Grigoriev I.V."/>
            <person name="Mortensen U.H."/>
            <person name="De Vries R.P."/>
            <person name="Baker S.E."/>
            <person name="Andersen M.R."/>
        </authorList>
    </citation>
    <scope>NUCLEOTIDE SEQUENCE [LARGE SCALE GENOMIC DNA]</scope>
    <source>
        <strain evidence="1 2">CBS 209.92</strain>
    </source>
</reference>
<dbReference type="Gene3D" id="3.30.70.100">
    <property type="match status" value="1"/>
</dbReference>
<name>A0ABR4GJ54_9EURO</name>
<sequence length="231" mass="25897">MMPHVTELIYFHPKPSVKPEDSSNDEGLALLQVFRSTTQQSGHIGSAWGRTREDENVIVWAIDWSDAHSGIQQTNSPLTPFLQENTQITTLFTTLQPTDESDSPATQTLVSNPITEIAPLPFPTSLSPQDRSSLSADLVAFRKAFVEEAEEKLRTKSFLLGQVERPGEFKHEKAESGQAFVQLLAVGWESYDQHQEARKADVFTEKIKPIRKRMVAPLGQLGMVHVKFQKV</sequence>
<keyword evidence="2" id="KW-1185">Reference proteome</keyword>
<protein>
    <recommendedName>
        <fullName evidence="3">ABM domain-containing protein</fullName>
    </recommendedName>
</protein>
<evidence type="ECO:0008006" key="3">
    <source>
        <dbReference type="Google" id="ProtNLM"/>
    </source>
</evidence>
<dbReference type="Proteomes" id="UP001610563">
    <property type="component" value="Unassembled WGS sequence"/>
</dbReference>
<gene>
    <name evidence="1" type="ORF">BJX66DRAFT_273433</name>
</gene>
<evidence type="ECO:0000313" key="1">
    <source>
        <dbReference type="EMBL" id="KAL2799091.1"/>
    </source>
</evidence>